<dbReference type="GO" id="GO:0005737">
    <property type="term" value="C:cytoplasm"/>
    <property type="evidence" value="ECO:0007669"/>
    <property type="project" value="TreeGrafter"/>
</dbReference>
<keyword evidence="6" id="KW-0560">Oxidoreductase</keyword>
<reference evidence="10 11" key="1">
    <citation type="journal article" date="2013" name="BMC Genomics">
        <title>Reconstruction of the lipid metabolism for the microalga Monoraphidium neglectum from its genome sequence reveals characteristics suitable for biofuel production.</title>
        <authorList>
            <person name="Bogen C."/>
            <person name="Al-Dilaimi A."/>
            <person name="Albersmeier A."/>
            <person name="Wichmann J."/>
            <person name="Grundmann M."/>
            <person name="Rupp O."/>
            <person name="Lauersen K.J."/>
            <person name="Blifernez-Klassen O."/>
            <person name="Kalinowski J."/>
            <person name="Goesmann A."/>
            <person name="Mussgnug J.H."/>
            <person name="Kruse O."/>
        </authorList>
    </citation>
    <scope>NUCLEOTIDE SEQUENCE [LARGE SCALE GENOMIC DNA]</scope>
    <source>
        <strain evidence="10 11">SAG 48.87</strain>
    </source>
</reference>
<dbReference type="InterPro" id="IPR013740">
    <property type="entry name" value="Redoxin"/>
</dbReference>
<feature type="domain" description="Thioredoxin" evidence="9">
    <location>
        <begin position="37"/>
        <end position="115"/>
    </location>
</feature>
<dbReference type="InterPro" id="IPR013766">
    <property type="entry name" value="Thioredoxin_domain"/>
</dbReference>
<evidence type="ECO:0000256" key="5">
    <source>
        <dbReference type="ARBA" id="ARBA00022862"/>
    </source>
</evidence>
<dbReference type="GO" id="GO:0034599">
    <property type="term" value="P:cellular response to oxidative stress"/>
    <property type="evidence" value="ECO:0007669"/>
    <property type="project" value="InterPro"/>
</dbReference>
<accession>A0A0D2LLS8</accession>
<keyword evidence="4" id="KW-0575">Peroxidase</keyword>
<comment type="catalytic activity">
    <reaction evidence="1">
        <text>[glutaredoxin]-dithiol + a hydroperoxide = [glutaredoxin]-disulfide + an alcohol + H2O</text>
        <dbReference type="Rhea" id="RHEA:62624"/>
        <dbReference type="Rhea" id="RHEA-COMP:10729"/>
        <dbReference type="Rhea" id="RHEA-COMP:10730"/>
        <dbReference type="ChEBI" id="CHEBI:15377"/>
        <dbReference type="ChEBI" id="CHEBI:29950"/>
        <dbReference type="ChEBI" id="CHEBI:30879"/>
        <dbReference type="ChEBI" id="CHEBI:35924"/>
        <dbReference type="ChEBI" id="CHEBI:50058"/>
        <dbReference type="EC" id="1.11.1.25"/>
    </reaction>
</comment>
<dbReference type="GeneID" id="25732863"/>
<evidence type="ECO:0000256" key="1">
    <source>
        <dbReference type="ARBA" id="ARBA00001711"/>
    </source>
</evidence>
<dbReference type="Gene3D" id="3.40.30.10">
    <property type="entry name" value="Glutaredoxin"/>
    <property type="match status" value="1"/>
</dbReference>
<dbReference type="PANTHER" id="PTHR10430">
    <property type="entry name" value="PEROXIREDOXIN"/>
    <property type="match status" value="1"/>
</dbReference>
<comment type="similarity">
    <text evidence="2">Belongs to the peroxiredoxin family. Prx5 subfamily.</text>
</comment>
<evidence type="ECO:0000313" key="10">
    <source>
        <dbReference type="EMBL" id="KIY92739.1"/>
    </source>
</evidence>
<evidence type="ECO:0000256" key="2">
    <source>
        <dbReference type="ARBA" id="ARBA00010505"/>
    </source>
</evidence>
<dbReference type="PANTHER" id="PTHR10430:SF16">
    <property type="entry name" value="PEROXIREDOXIN-5, MITOCHONDRIAL"/>
    <property type="match status" value="1"/>
</dbReference>
<dbReference type="KEGG" id="mng:MNEG_15223"/>
<evidence type="ECO:0000256" key="6">
    <source>
        <dbReference type="ARBA" id="ARBA00023002"/>
    </source>
</evidence>
<dbReference type="AlphaFoldDB" id="A0A0D2LLS8"/>
<evidence type="ECO:0000313" key="11">
    <source>
        <dbReference type="Proteomes" id="UP000054498"/>
    </source>
</evidence>
<evidence type="ECO:0000256" key="4">
    <source>
        <dbReference type="ARBA" id="ARBA00022559"/>
    </source>
</evidence>
<protein>
    <recommendedName>
        <fullName evidence="3">glutaredoxin-dependent peroxiredoxin</fullName>
        <ecNumber evidence="3">1.11.1.25</ecNumber>
    </recommendedName>
    <alternativeName>
        <fullName evidence="7">Glutaredoxin-dependent peroxiredoxin</fullName>
    </alternativeName>
</protein>
<feature type="active site" description="Cysteine sulfenic acid (-SOH) intermediate" evidence="8">
    <location>
        <position position="84"/>
    </location>
</feature>
<keyword evidence="11" id="KW-1185">Reference proteome</keyword>
<dbReference type="Pfam" id="PF08534">
    <property type="entry name" value="Redoxin"/>
    <property type="match status" value="1"/>
</dbReference>
<dbReference type="RefSeq" id="XP_013891759.1">
    <property type="nucleotide sequence ID" value="XM_014036305.1"/>
</dbReference>
<dbReference type="EC" id="1.11.1.25" evidence="3"/>
<evidence type="ECO:0000259" key="9">
    <source>
        <dbReference type="PROSITE" id="PS51352"/>
    </source>
</evidence>
<evidence type="ECO:0000256" key="8">
    <source>
        <dbReference type="PIRSR" id="PIRSR637944-1"/>
    </source>
</evidence>
<dbReference type="OrthoDB" id="1882547at2759"/>
<evidence type="ECO:0000256" key="3">
    <source>
        <dbReference type="ARBA" id="ARBA00013016"/>
    </source>
</evidence>
<sequence>MQMQRLMSRGGGALRQLRTAGAAPQRARGLSVAVRAVAVGDKLPDAKFRYFDAEGNMKEITTDQLCKGKKVVLFAVPGAFTPTCSMKHLPGFIEKAEEIKAKGVSTIACVSVNDA</sequence>
<dbReference type="GO" id="GO:0045454">
    <property type="term" value="P:cell redox homeostasis"/>
    <property type="evidence" value="ECO:0007669"/>
    <property type="project" value="TreeGrafter"/>
</dbReference>
<dbReference type="GO" id="GO:0042744">
    <property type="term" value="P:hydrogen peroxide catabolic process"/>
    <property type="evidence" value="ECO:0007669"/>
    <property type="project" value="TreeGrafter"/>
</dbReference>
<dbReference type="InterPro" id="IPR036249">
    <property type="entry name" value="Thioredoxin-like_sf"/>
</dbReference>
<evidence type="ECO:0000256" key="7">
    <source>
        <dbReference type="ARBA" id="ARBA00031688"/>
    </source>
</evidence>
<organism evidence="10 11">
    <name type="scientific">Monoraphidium neglectum</name>
    <dbReference type="NCBI Taxonomy" id="145388"/>
    <lineage>
        <taxon>Eukaryota</taxon>
        <taxon>Viridiplantae</taxon>
        <taxon>Chlorophyta</taxon>
        <taxon>core chlorophytes</taxon>
        <taxon>Chlorophyceae</taxon>
        <taxon>CS clade</taxon>
        <taxon>Sphaeropleales</taxon>
        <taxon>Selenastraceae</taxon>
        <taxon>Monoraphidium</taxon>
    </lineage>
</organism>
<dbReference type="SUPFAM" id="SSF52833">
    <property type="entry name" value="Thioredoxin-like"/>
    <property type="match status" value="1"/>
</dbReference>
<gene>
    <name evidence="10" type="ORF">MNEG_15223</name>
</gene>
<dbReference type="GO" id="GO:0008379">
    <property type="term" value="F:thioredoxin peroxidase activity"/>
    <property type="evidence" value="ECO:0007669"/>
    <property type="project" value="InterPro"/>
</dbReference>
<keyword evidence="5" id="KW-0049">Antioxidant</keyword>
<dbReference type="STRING" id="145388.A0A0D2LLS8"/>
<dbReference type="InterPro" id="IPR037944">
    <property type="entry name" value="PRX5-like"/>
</dbReference>
<dbReference type="Proteomes" id="UP000054498">
    <property type="component" value="Unassembled WGS sequence"/>
</dbReference>
<dbReference type="EMBL" id="KK105359">
    <property type="protein sequence ID" value="KIY92739.1"/>
    <property type="molecule type" value="Genomic_DNA"/>
</dbReference>
<dbReference type="PROSITE" id="PS51352">
    <property type="entry name" value="THIOREDOXIN_2"/>
    <property type="match status" value="1"/>
</dbReference>
<name>A0A0D2LLS8_9CHLO</name>
<proteinExistence type="inferred from homology"/>